<dbReference type="RefSeq" id="WP_271139790.1">
    <property type="nucleotide sequence ID" value="NZ_JAPYYP010000006.1"/>
</dbReference>
<reference evidence="3" key="1">
    <citation type="submission" date="2022-12" db="EMBL/GenBank/DDBJ databases">
        <title>Draft genome sequence of the thermophilic strain Brevibacillus thermoruber HT42, isolated from Los Humeros, Puebla, Mexico, with biotechnological potential.</title>
        <authorList>
            <person name="Lara Sanchez J."/>
            <person name="Solis Palacios R."/>
            <person name="Bustos Baena A.S."/>
            <person name="Ruz Baez A.E."/>
            <person name="Espinosa Luna G."/>
            <person name="Oliart Ros R.M."/>
        </authorList>
    </citation>
    <scope>NUCLEOTIDE SEQUENCE</scope>
    <source>
        <strain evidence="3">HT42</strain>
    </source>
</reference>
<comment type="caution">
    <text evidence="3">The sequence shown here is derived from an EMBL/GenBank/DDBJ whole genome shotgun (WGS) entry which is preliminary data.</text>
</comment>
<dbReference type="Pfam" id="PF19701">
    <property type="entry name" value="DUF6199"/>
    <property type="match status" value="1"/>
</dbReference>
<keyword evidence="1" id="KW-0812">Transmembrane</keyword>
<evidence type="ECO:0000313" key="3">
    <source>
        <dbReference type="EMBL" id="MDA5108109.1"/>
    </source>
</evidence>
<feature type="transmembrane region" description="Helical" evidence="1">
    <location>
        <begin position="42"/>
        <end position="63"/>
    </location>
</feature>
<keyword evidence="1" id="KW-0472">Membrane</keyword>
<protein>
    <recommendedName>
        <fullName evidence="2">DUF6199 domain-containing protein</fullName>
    </recommendedName>
</protein>
<keyword evidence="1" id="KW-1133">Transmembrane helix</keyword>
<sequence length="71" mass="8224">MEIVAVIFYVIWLALTAFIALKPRAFWKTFAGWKATRNPSPVYFLFIRVFGILAFSSTLWYFLAQINCIVA</sequence>
<accession>A0A9X3Z2Y4</accession>
<evidence type="ECO:0000256" key="1">
    <source>
        <dbReference type="SAM" id="Phobius"/>
    </source>
</evidence>
<proteinExistence type="predicted"/>
<dbReference type="AlphaFoldDB" id="A0A9X3Z2Y4"/>
<dbReference type="Proteomes" id="UP001151071">
    <property type="component" value="Unassembled WGS sequence"/>
</dbReference>
<feature type="transmembrane region" description="Helical" evidence="1">
    <location>
        <begin position="6"/>
        <end position="21"/>
    </location>
</feature>
<dbReference type="EMBL" id="JAPYYP010000006">
    <property type="protein sequence ID" value="MDA5108109.1"/>
    <property type="molecule type" value="Genomic_DNA"/>
</dbReference>
<dbReference type="InterPro" id="IPR045679">
    <property type="entry name" value="DUF6199"/>
</dbReference>
<feature type="domain" description="DUF6199" evidence="2">
    <location>
        <begin position="9"/>
        <end position="62"/>
    </location>
</feature>
<name>A0A9X3Z2Y4_9BACL</name>
<keyword evidence="4" id="KW-1185">Reference proteome</keyword>
<evidence type="ECO:0000259" key="2">
    <source>
        <dbReference type="Pfam" id="PF19701"/>
    </source>
</evidence>
<evidence type="ECO:0000313" key="4">
    <source>
        <dbReference type="Proteomes" id="UP001151071"/>
    </source>
</evidence>
<gene>
    <name evidence="3" type="ORF">O3V59_07040</name>
</gene>
<organism evidence="3 4">
    <name type="scientific">Brevibacillus thermoruber</name>
    <dbReference type="NCBI Taxonomy" id="33942"/>
    <lineage>
        <taxon>Bacteria</taxon>
        <taxon>Bacillati</taxon>
        <taxon>Bacillota</taxon>
        <taxon>Bacilli</taxon>
        <taxon>Bacillales</taxon>
        <taxon>Paenibacillaceae</taxon>
        <taxon>Brevibacillus</taxon>
    </lineage>
</organism>